<dbReference type="PANTHER" id="PTHR46797:SF1">
    <property type="entry name" value="METHYLPHOSPHONATE SYNTHASE"/>
    <property type="match status" value="1"/>
</dbReference>
<dbReference type="InterPro" id="IPR011051">
    <property type="entry name" value="RmlC_Cupin_sf"/>
</dbReference>
<dbReference type="InterPro" id="IPR010982">
    <property type="entry name" value="Lambda_DNA-bd_dom_sf"/>
</dbReference>
<dbReference type="CDD" id="cd02209">
    <property type="entry name" value="cupin_XRE_C"/>
    <property type="match status" value="1"/>
</dbReference>
<dbReference type="SUPFAM" id="SSF51182">
    <property type="entry name" value="RmlC-like cupins"/>
    <property type="match status" value="1"/>
</dbReference>
<dbReference type="RefSeq" id="WP_245885393.1">
    <property type="nucleotide sequence ID" value="NZ_PVZF01000006.1"/>
</dbReference>
<dbReference type="PANTHER" id="PTHR46797">
    <property type="entry name" value="HTH-TYPE TRANSCRIPTIONAL REGULATOR"/>
    <property type="match status" value="1"/>
</dbReference>
<dbReference type="Gene3D" id="2.60.120.10">
    <property type="entry name" value="Jelly Rolls"/>
    <property type="match status" value="1"/>
</dbReference>
<dbReference type="AlphaFoldDB" id="A0A2T0R3K3"/>
<dbReference type="GO" id="GO:0003677">
    <property type="term" value="F:DNA binding"/>
    <property type="evidence" value="ECO:0007669"/>
    <property type="project" value="UniProtKB-KW"/>
</dbReference>
<feature type="domain" description="HTH cro/C1-type" evidence="2">
    <location>
        <begin position="20"/>
        <end position="74"/>
    </location>
</feature>
<dbReference type="CDD" id="cd00093">
    <property type="entry name" value="HTH_XRE"/>
    <property type="match status" value="1"/>
</dbReference>
<evidence type="ECO:0000313" key="4">
    <source>
        <dbReference type="Proteomes" id="UP000238083"/>
    </source>
</evidence>
<dbReference type="Gene3D" id="1.10.260.40">
    <property type="entry name" value="lambda repressor-like DNA-binding domains"/>
    <property type="match status" value="1"/>
</dbReference>
<dbReference type="SUPFAM" id="SSF47413">
    <property type="entry name" value="lambda repressor-like DNA-binding domains"/>
    <property type="match status" value="1"/>
</dbReference>
<dbReference type="InterPro" id="IPR001387">
    <property type="entry name" value="Cro/C1-type_HTH"/>
</dbReference>
<dbReference type="GO" id="GO:0003700">
    <property type="term" value="F:DNA-binding transcription factor activity"/>
    <property type="evidence" value="ECO:0007669"/>
    <property type="project" value="TreeGrafter"/>
</dbReference>
<dbReference type="EMBL" id="PVZF01000006">
    <property type="protein sequence ID" value="PRY14626.1"/>
    <property type="molecule type" value="Genomic_DNA"/>
</dbReference>
<dbReference type="GO" id="GO:0005829">
    <property type="term" value="C:cytosol"/>
    <property type="evidence" value="ECO:0007669"/>
    <property type="project" value="TreeGrafter"/>
</dbReference>
<name>A0A2T0R3K3_9ACTN</name>
<dbReference type="Pfam" id="PF13560">
    <property type="entry name" value="HTH_31"/>
    <property type="match status" value="1"/>
</dbReference>
<gene>
    <name evidence="3" type="ORF">CLV37_106185</name>
</gene>
<dbReference type="Proteomes" id="UP000238083">
    <property type="component" value="Unassembled WGS sequence"/>
</dbReference>
<keyword evidence="1" id="KW-0238">DNA-binding</keyword>
<evidence type="ECO:0000259" key="2">
    <source>
        <dbReference type="PROSITE" id="PS50943"/>
    </source>
</evidence>
<dbReference type="InterPro" id="IPR014710">
    <property type="entry name" value="RmlC-like_jellyroll"/>
</dbReference>
<dbReference type="Pfam" id="PF07883">
    <property type="entry name" value="Cupin_2"/>
    <property type="match status" value="1"/>
</dbReference>
<comment type="caution">
    <text evidence="3">The sequence shown here is derived from an EMBL/GenBank/DDBJ whole genome shotgun (WGS) entry which is preliminary data.</text>
</comment>
<dbReference type="InterPro" id="IPR050807">
    <property type="entry name" value="TransReg_Diox_bact_type"/>
</dbReference>
<protein>
    <submittedName>
        <fullName evidence="3">XRE family transcriptional regulator</fullName>
    </submittedName>
</protein>
<organism evidence="3 4">
    <name type="scientific">Kineococcus rhizosphaerae</name>
    <dbReference type="NCBI Taxonomy" id="559628"/>
    <lineage>
        <taxon>Bacteria</taxon>
        <taxon>Bacillati</taxon>
        <taxon>Actinomycetota</taxon>
        <taxon>Actinomycetes</taxon>
        <taxon>Kineosporiales</taxon>
        <taxon>Kineosporiaceae</taxon>
        <taxon>Kineococcus</taxon>
    </lineage>
</organism>
<dbReference type="PROSITE" id="PS50943">
    <property type="entry name" value="HTH_CROC1"/>
    <property type="match status" value="1"/>
</dbReference>
<dbReference type="InterPro" id="IPR013096">
    <property type="entry name" value="Cupin_2"/>
</dbReference>
<evidence type="ECO:0000313" key="3">
    <source>
        <dbReference type="EMBL" id="PRY14626.1"/>
    </source>
</evidence>
<keyword evidence="4" id="KW-1185">Reference proteome</keyword>
<proteinExistence type="predicted"/>
<evidence type="ECO:0000256" key="1">
    <source>
        <dbReference type="ARBA" id="ARBA00023125"/>
    </source>
</evidence>
<accession>A0A2T0R3K3</accession>
<dbReference type="SMART" id="SM00530">
    <property type="entry name" value="HTH_XRE"/>
    <property type="match status" value="1"/>
</dbReference>
<reference evidence="3 4" key="1">
    <citation type="submission" date="2018-03" db="EMBL/GenBank/DDBJ databases">
        <title>Genomic Encyclopedia of Archaeal and Bacterial Type Strains, Phase II (KMG-II): from individual species to whole genera.</title>
        <authorList>
            <person name="Goeker M."/>
        </authorList>
    </citation>
    <scope>NUCLEOTIDE SEQUENCE [LARGE SCALE GENOMIC DNA]</scope>
    <source>
        <strain evidence="3 4">DSM 19711</strain>
    </source>
</reference>
<sequence length="210" mass="21452">MTHPVPAAGPEGSPAIGGRLRAARTARRMSIEEVATAAGVTKGFLSRLERDRAGVSVAALVRICGVLDLAVGSLFEPAPAGEVLRAADYPPISFGGHGLREFLLTPRGEQRLATILSEIEPGGGGGAEAYALPADVEFCLVLAGGVELTFPGGPAPVVLEAGDALTFDPGEPHTFTAGPDGARVLWVIAPGLLAARSSDAQVVLVRDEDA</sequence>